<dbReference type="GO" id="GO:0005829">
    <property type="term" value="C:cytosol"/>
    <property type="evidence" value="ECO:0007669"/>
    <property type="project" value="TreeGrafter"/>
</dbReference>
<evidence type="ECO:0000256" key="6">
    <source>
        <dbReference type="RuleBase" id="RU364082"/>
    </source>
</evidence>
<dbReference type="AlphaFoldDB" id="A0AAE3VFI8"/>
<evidence type="ECO:0000256" key="3">
    <source>
        <dbReference type="ARBA" id="ARBA00012929"/>
    </source>
</evidence>
<comment type="pathway">
    <text evidence="1 6">Carbohydrate biosynthesis; dTDP-L-rhamnose biosynthesis.</text>
</comment>
<evidence type="ECO:0000256" key="2">
    <source>
        <dbReference type="ARBA" id="ARBA00010944"/>
    </source>
</evidence>
<reference evidence="8" key="1">
    <citation type="submission" date="2023-07" db="EMBL/GenBank/DDBJ databases">
        <title>Genomic Encyclopedia of Type Strains, Phase IV (KMG-IV): sequencing the most valuable type-strain genomes for metagenomic binning, comparative biology and taxonomic classification.</title>
        <authorList>
            <person name="Goeker M."/>
        </authorList>
    </citation>
    <scope>NUCLEOTIDE SEQUENCE</scope>
    <source>
        <strain evidence="8">DSM 24202</strain>
    </source>
</reference>
<gene>
    <name evidence="8" type="ORF">J3R75_001517</name>
</gene>
<evidence type="ECO:0000313" key="8">
    <source>
        <dbReference type="EMBL" id="MDQ0289410.1"/>
    </source>
</evidence>
<evidence type="ECO:0000259" key="7">
    <source>
        <dbReference type="Pfam" id="PF04321"/>
    </source>
</evidence>
<dbReference type="EC" id="1.1.1.133" evidence="3 6"/>
<dbReference type="Proteomes" id="UP001238163">
    <property type="component" value="Unassembled WGS sequence"/>
</dbReference>
<dbReference type="InterPro" id="IPR005913">
    <property type="entry name" value="dTDP_dehydrorham_reduct"/>
</dbReference>
<name>A0AAE3VFI8_9BACT</name>
<evidence type="ECO:0000256" key="1">
    <source>
        <dbReference type="ARBA" id="ARBA00004781"/>
    </source>
</evidence>
<dbReference type="PANTHER" id="PTHR10491:SF4">
    <property type="entry name" value="METHIONINE ADENOSYLTRANSFERASE 2 SUBUNIT BETA"/>
    <property type="match status" value="1"/>
</dbReference>
<dbReference type="RefSeq" id="WP_307260829.1">
    <property type="nucleotide sequence ID" value="NZ_JAUSVL010000001.1"/>
</dbReference>
<dbReference type="GO" id="GO:0019305">
    <property type="term" value="P:dTDP-rhamnose biosynthetic process"/>
    <property type="evidence" value="ECO:0007669"/>
    <property type="project" value="TreeGrafter"/>
</dbReference>
<keyword evidence="6 8" id="KW-0560">Oxidoreductase</keyword>
<accession>A0AAE3VFI8</accession>
<evidence type="ECO:0000256" key="4">
    <source>
        <dbReference type="ARBA" id="ARBA00017099"/>
    </source>
</evidence>
<dbReference type="CDD" id="cd05254">
    <property type="entry name" value="dTDP_HR_like_SDR_e"/>
    <property type="match status" value="1"/>
</dbReference>
<comment type="similarity">
    <text evidence="2 6">Belongs to the dTDP-4-dehydrorhamnose reductase family.</text>
</comment>
<proteinExistence type="inferred from homology"/>
<dbReference type="PANTHER" id="PTHR10491">
    <property type="entry name" value="DTDP-4-DEHYDRORHAMNOSE REDUCTASE"/>
    <property type="match status" value="1"/>
</dbReference>
<dbReference type="InterPro" id="IPR036291">
    <property type="entry name" value="NAD(P)-bd_dom_sf"/>
</dbReference>
<sequence length="275" mass="30398">MLLVVGANGQLGTELRTQLQDRAEYVDVDDVDISCEDAVAALFARRDYEAVINCAAYTAVDRAEDDPVRADAVNHLGPLFLARHGRRIVHISTDYVFNGESPRPYVETDAARPLSVYGRSKLAGENACLAAAASAVVIRSSWLYSPHGQNFYKTMRRLAAGGGPLRVVFDQVGTPTYAGHLASAIIAVLPQLRDGRREIYHYSDEGVCSWYDFAVAIMAQCSLRCRIEPIRSCDYPTRAQRPSFSVLDKAKFKKAFAVAIPHWQEGLQECSRQTP</sequence>
<protein>
    <recommendedName>
        <fullName evidence="4 6">dTDP-4-dehydrorhamnose reductase</fullName>
        <ecNumber evidence="3 6">1.1.1.133</ecNumber>
    </recommendedName>
</protein>
<dbReference type="Pfam" id="PF04321">
    <property type="entry name" value="RmlD_sub_bind"/>
    <property type="match status" value="1"/>
</dbReference>
<dbReference type="SUPFAM" id="SSF51735">
    <property type="entry name" value="NAD(P)-binding Rossmann-fold domains"/>
    <property type="match status" value="1"/>
</dbReference>
<keyword evidence="9" id="KW-1185">Reference proteome</keyword>
<dbReference type="GO" id="GO:0008831">
    <property type="term" value="F:dTDP-4-dehydrorhamnose reductase activity"/>
    <property type="evidence" value="ECO:0007669"/>
    <property type="project" value="UniProtKB-EC"/>
</dbReference>
<dbReference type="NCBIfam" id="TIGR01214">
    <property type="entry name" value="rmlD"/>
    <property type="match status" value="1"/>
</dbReference>
<dbReference type="InterPro" id="IPR029903">
    <property type="entry name" value="RmlD-like-bd"/>
</dbReference>
<dbReference type="Gene3D" id="3.90.25.10">
    <property type="entry name" value="UDP-galactose 4-epimerase, domain 1"/>
    <property type="match status" value="1"/>
</dbReference>
<keyword evidence="6" id="KW-0521">NADP</keyword>
<dbReference type="EMBL" id="JAUSVL010000001">
    <property type="protein sequence ID" value="MDQ0289410.1"/>
    <property type="molecule type" value="Genomic_DNA"/>
</dbReference>
<comment type="catalytic activity">
    <reaction evidence="5">
        <text>dTDP-beta-L-rhamnose + NADP(+) = dTDP-4-dehydro-beta-L-rhamnose + NADPH + H(+)</text>
        <dbReference type="Rhea" id="RHEA:21796"/>
        <dbReference type="ChEBI" id="CHEBI:15378"/>
        <dbReference type="ChEBI" id="CHEBI:57510"/>
        <dbReference type="ChEBI" id="CHEBI:57783"/>
        <dbReference type="ChEBI" id="CHEBI:58349"/>
        <dbReference type="ChEBI" id="CHEBI:62830"/>
        <dbReference type="EC" id="1.1.1.133"/>
    </reaction>
</comment>
<comment type="function">
    <text evidence="6">Catalyzes the reduction of dTDP-6-deoxy-L-lyxo-4-hexulose to yield dTDP-L-rhamnose.</text>
</comment>
<evidence type="ECO:0000256" key="5">
    <source>
        <dbReference type="ARBA" id="ARBA00048200"/>
    </source>
</evidence>
<comment type="caution">
    <text evidence="8">The sequence shown here is derived from an EMBL/GenBank/DDBJ whole genome shotgun (WGS) entry which is preliminary data.</text>
</comment>
<organism evidence="8 9">
    <name type="scientific">Oligosphaera ethanolica</name>
    <dbReference type="NCBI Taxonomy" id="760260"/>
    <lineage>
        <taxon>Bacteria</taxon>
        <taxon>Pseudomonadati</taxon>
        <taxon>Lentisphaerota</taxon>
        <taxon>Oligosphaeria</taxon>
        <taxon>Oligosphaerales</taxon>
        <taxon>Oligosphaeraceae</taxon>
        <taxon>Oligosphaera</taxon>
    </lineage>
</organism>
<feature type="domain" description="RmlD-like substrate binding" evidence="7">
    <location>
        <begin position="2"/>
        <end position="271"/>
    </location>
</feature>
<evidence type="ECO:0000313" key="9">
    <source>
        <dbReference type="Proteomes" id="UP001238163"/>
    </source>
</evidence>
<dbReference type="Gene3D" id="3.40.50.720">
    <property type="entry name" value="NAD(P)-binding Rossmann-like Domain"/>
    <property type="match status" value="1"/>
</dbReference>